<organism evidence="4 5">
    <name type="scientific">Heligmosomoides polygyrus</name>
    <name type="common">Parasitic roundworm</name>
    <dbReference type="NCBI Taxonomy" id="6339"/>
    <lineage>
        <taxon>Eukaryota</taxon>
        <taxon>Metazoa</taxon>
        <taxon>Ecdysozoa</taxon>
        <taxon>Nematoda</taxon>
        <taxon>Chromadorea</taxon>
        <taxon>Rhabditida</taxon>
        <taxon>Rhabditina</taxon>
        <taxon>Rhabditomorpha</taxon>
        <taxon>Strongyloidea</taxon>
        <taxon>Heligmosomidae</taxon>
        <taxon>Heligmosomoides</taxon>
    </lineage>
</organism>
<dbReference type="OrthoDB" id="5822797at2759"/>
<dbReference type="Pfam" id="PF00307">
    <property type="entry name" value="CH"/>
    <property type="match status" value="1"/>
</dbReference>
<gene>
    <name evidence="3" type="ORF">HPBE_LOCUS12639</name>
</gene>
<feature type="region of interest" description="Disordered" evidence="1">
    <location>
        <begin position="114"/>
        <end position="150"/>
    </location>
</feature>
<evidence type="ECO:0000259" key="2">
    <source>
        <dbReference type="PROSITE" id="PS50021"/>
    </source>
</evidence>
<protein>
    <submittedName>
        <fullName evidence="5">Calponin-homology (CH) domain-containing protein</fullName>
    </submittedName>
</protein>
<keyword evidence="4" id="KW-1185">Reference proteome</keyword>
<dbReference type="Gene3D" id="1.20.58.60">
    <property type="match status" value="1"/>
</dbReference>
<dbReference type="Gene3D" id="1.10.418.10">
    <property type="entry name" value="Calponin-like domain"/>
    <property type="match status" value="1"/>
</dbReference>
<feature type="region of interest" description="Disordered" evidence="1">
    <location>
        <begin position="195"/>
        <end position="231"/>
    </location>
</feature>
<dbReference type="SUPFAM" id="SSF47576">
    <property type="entry name" value="Calponin-homology domain, CH-domain"/>
    <property type="match status" value="1"/>
</dbReference>
<dbReference type="InterPro" id="IPR001715">
    <property type="entry name" value="CH_dom"/>
</dbReference>
<dbReference type="EMBL" id="UZAH01027579">
    <property type="protein sequence ID" value="VDO93018.1"/>
    <property type="molecule type" value="Genomic_DNA"/>
</dbReference>
<name>A0A183FW58_HELPZ</name>
<sequence>MRNAKNCGRIHGRDVQRLLFVIHIYIGVSPAPQLFSKQQDPSTWRCFFVQLHLTASASPDGKCFTRRTRRSVPLQASGGRSSFSSPVKRSEIELLGDSMVFDYFGNRGQPTSAAAATAAEETGRGTSTAVAGAGADAGGAQPSAGGWAAPPQTHPCTRCDVWNVPASLALLLLLFLVSTVLTMYKVLRSYSKKAERKQEVSRASDRNGHISAGNYYDESLHHKGQNGHASNGQLLAVDNRHLSNAYAAGQAFSESSSYETREHFERKVQRVKKTRGERERSRSIRRGDEVLMTTVFIPHLVAHSLNFIVSYFRVSSFDNVLKMVVVVALESWFGSVSEALHASDASSARDALLQWARKVTSGYPRVNVTNFSSSWKDGLAFNAILHRYRPNLIDWNKVSDSSVSNRERLENAFAAAEREFGVDRLLDAQDVDTDHPDEKSIITYVSSLYNALPHLPELSKENAGLTYTNRFSQFISLQEQYIAEATAWMESIEKEMILIEERVHFGDGGSRSIYESESYRSEYMASRAKEYRHLLETHDELRHHLAGTEHYTVPRYLTEHSLTEAWTSLTHLNDQRSAATSPQKTIIQSNLADLLSRLSRGIGITNEKLDLILNRIDEVEARVDTARPGEIERAVNEIVDDLNALESPINGFFDDVEELKAHNHPEANDFYRQYVQ</sequence>
<dbReference type="SMART" id="SM00033">
    <property type="entry name" value="CH"/>
    <property type="match status" value="1"/>
</dbReference>
<evidence type="ECO:0000256" key="1">
    <source>
        <dbReference type="SAM" id="MobiDB-lite"/>
    </source>
</evidence>
<dbReference type="PANTHER" id="PTHR11915">
    <property type="entry name" value="SPECTRIN/FILAMIN RELATED CYTOSKELETAL PROTEIN"/>
    <property type="match status" value="1"/>
</dbReference>
<proteinExistence type="predicted"/>
<dbReference type="AlphaFoldDB" id="A0A183FW58"/>
<dbReference type="CDD" id="cd21189">
    <property type="entry name" value="CH_PLEC-like_rpt2"/>
    <property type="match status" value="1"/>
</dbReference>
<accession>A0A183FW58</accession>
<dbReference type="PROSITE" id="PS50021">
    <property type="entry name" value="CH"/>
    <property type="match status" value="1"/>
</dbReference>
<feature type="domain" description="Calponin-homology (CH)" evidence="2">
    <location>
        <begin position="346"/>
        <end position="453"/>
    </location>
</feature>
<evidence type="ECO:0000313" key="5">
    <source>
        <dbReference type="WBParaSite" id="HPBE_0001263801-mRNA-1"/>
    </source>
</evidence>
<reference evidence="3 4" key="1">
    <citation type="submission" date="2018-11" db="EMBL/GenBank/DDBJ databases">
        <authorList>
            <consortium name="Pathogen Informatics"/>
        </authorList>
    </citation>
    <scope>NUCLEOTIDE SEQUENCE [LARGE SCALE GENOMIC DNA]</scope>
</reference>
<dbReference type="Proteomes" id="UP000050761">
    <property type="component" value="Unassembled WGS sequence"/>
</dbReference>
<reference evidence="5" key="2">
    <citation type="submission" date="2019-09" db="UniProtKB">
        <authorList>
            <consortium name="WormBaseParasite"/>
        </authorList>
    </citation>
    <scope>IDENTIFICATION</scope>
</reference>
<evidence type="ECO:0000313" key="3">
    <source>
        <dbReference type="EMBL" id="VDO93018.1"/>
    </source>
</evidence>
<feature type="compositionally biased region" description="Basic and acidic residues" evidence="1">
    <location>
        <begin position="195"/>
        <end position="208"/>
    </location>
</feature>
<dbReference type="InterPro" id="IPR036872">
    <property type="entry name" value="CH_dom_sf"/>
</dbReference>
<dbReference type="FunFam" id="1.10.418.10:FF:000022">
    <property type="entry name" value="Short stop, isoform K"/>
    <property type="match status" value="1"/>
</dbReference>
<dbReference type="WBParaSite" id="HPBE_0001263801-mRNA-1">
    <property type="protein sequence ID" value="HPBE_0001263801-mRNA-1"/>
    <property type="gene ID" value="HPBE_0001263801"/>
</dbReference>
<accession>A0A3P8CY65</accession>
<feature type="compositionally biased region" description="Low complexity" evidence="1">
    <location>
        <begin position="114"/>
        <end position="146"/>
    </location>
</feature>
<evidence type="ECO:0000313" key="4">
    <source>
        <dbReference type="Proteomes" id="UP000050761"/>
    </source>
</evidence>
<dbReference type="SUPFAM" id="SSF46966">
    <property type="entry name" value="Spectrin repeat"/>
    <property type="match status" value="1"/>
</dbReference>